<dbReference type="Gene3D" id="2.160.20.10">
    <property type="entry name" value="Single-stranded right-handed beta-helix, Pectin lyase-like"/>
    <property type="match status" value="1"/>
</dbReference>
<dbReference type="OrthoDB" id="9816733at2"/>
<protein>
    <submittedName>
        <fullName evidence="1">Uncharacterized protein</fullName>
    </submittedName>
</protein>
<dbReference type="Proteomes" id="UP000307943">
    <property type="component" value="Unassembled WGS sequence"/>
</dbReference>
<dbReference type="AlphaFoldDB" id="A0A5C4SXF3"/>
<dbReference type="RefSeq" id="WP_139607005.1">
    <property type="nucleotide sequence ID" value="NZ_VDCQ01000081.1"/>
</dbReference>
<dbReference type="InterPro" id="IPR011050">
    <property type="entry name" value="Pectin_lyase_fold/virulence"/>
</dbReference>
<proteinExistence type="predicted"/>
<dbReference type="InterPro" id="IPR012334">
    <property type="entry name" value="Pectin_lyas_fold"/>
</dbReference>
<dbReference type="EMBL" id="VDCQ01000081">
    <property type="protein sequence ID" value="TNJ60677.1"/>
    <property type="molecule type" value="Genomic_DNA"/>
</dbReference>
<name>A0A5C4SXF3_9BACL</name>
<dbReference type="SUPFAM" id="SSF51126">
    <property type="entry name" value="Pectin lyase-like"/>
    <property type="match status" value="1"/>
</dbReference>
<evidence type="ECO:0000313" key="2">
    <source>
        <dbReference type="Proteomes" id="UP000307943"/>
    </source>
</evidence>
<gene>
    <name evidence="1" type="ORF">FE784_35640</name>
</gene>
<accession>A0A5C4SXF3</accession>
<reference evidence="1 2" key="1">
    <citation type="submission" date="2019-05" db="EMBL/GenBank/DDBJ databases">
        <title>We sequenced the genome of Paenibacillus hemerocallicola KCTC 33185 for further insight into its adaptation and study the phylogeny of Paenibacillus.</title>
        <authorList>
            <person name="Narsing Rao M.P."/>
        </authorList>
    </citation>
    <scope>NUCLEOTIDE SEQUENCE [LARGE SCALE GENOMIC DNA]</scope>
    <source>
        <strain evidence="1 2">KCTC 33185</strain>
    </source>
</reference>
<sequence length="732" mass="75953">MSEARITGDGEQTKVGKRAIIEERTGAASVVERSSERNGTASEAGRRVWSRRELLGCGLLGTGAVLAGSVLAGGAGGGTVSAAVYGGGSESGEAVCCEDGSNLPVTASGTTASRRLGDVLAELGSAASFGEAVYPADATAILQAAIDHFDVIDIPPGNYAVTELTVPSRKTIRNRGHIRGAVRVIGPDANERGLYSRERVNGAGSLAAGATVLNGSFPGYSVGDFVMIGLEGAGLASINQQGYDFAGVTAVTPFSLTLDTPLRWGYPDWYAAKTIGANWTGTLQRGAYTIAGSFGHLFAPGDLLRIENRSGTDCWYGIPGHTELVPGGAKAYFELVRIKSVGTSELVLEQELAYAHTDPVLVKMDAVADVTISGGRIDTITARGCDNLRLYDLHCSALSVGYSVGLSADQIRADGQSPIICGFSHIRDAVISNVVTRGGTGGTDNGSFKMMSPIGVSVSNIRSLDTVCTSAQGVYPFFLDFYFTPYAGWGQEVTVGNLALSKPKQGAPHSLWATGMRDMTVTNVTAAGTIRFSKCSGLQAAGLSAGGALNMEDLIDGGMVTGFQAAFVNVLGCSDLSVCDGVVRGANGQNSSRAIWVRGGFARPTSERVTLQNIKNRSTTAGDTTIYVQTATDTTIAGCSDRPGLNRSVQIGSNAGAVHYGLNSLRNAIDVSSAINGRTVAAADMALQGHRWDRARLRLGDYALWVDAAGTLRIVQGNPTGDSDGTVVGAQS</sequence>
<keyword evidence="2" id="KW-1185">Reference proteome</keyword>
<organism evidence="1 2">
    <name type="scientific">Paenibacillus hemerocallicola</name>
    <dbReference type="NCBI Taxonomy" id="1172614"/>
    <lineage>
        <taxon>Bacteria</taxon>
        <taxon>Bacillati</taxon>
        <taxon>Bacillota</taxon>
        <taxon>Bacilli</taxon>
        <taxon>Bacillales</taxon>
        <taxon>Paenibacillaceae</taxon>
        <taxon>Paenibacillus</taxon>
    </lineage>
</organism>
<evidence type="ECO:0000313" key="1">
    <source>
        <dbReference type="EMBL" id="TNJ60677.1"/>
    </source>
</evidence>
<comment type="caution">
    <text evidence="1">The sequence shown here is derived from an EMBL/GenBank/DDBJ whole genome shotgun (WGS) entry which is preliminary data.</text>
</comment>